<keyword evidence="4 5" id="KW-0732">Signal</keyword>
<dbReference type="Gene3D" id="3.40.50.1980">
    <property type="entry name" value="Nitrogenase molybdenum iron protein domain"/>
    <property type="match status" value="2"/>
</dbReference>
<feature type="chain" id="PRO_5045442573" evidence="5">
    <location>
        <begin position="24"/>
        <end position="370"/>
    </location>
</feature>
<comment type="caution">
    <text evidence="7">The sequence shown here is derived from an EMBL/GenBank/DDBJ whole genome shotgun (WGS) entry which is preliminary data.</text>
</comment>
<keyword evidence="8" id="KW-1185">Reference proteome</keyword>
<dbReference type="PANTHER" id="PTHR30532:SF1">
    <property type="entry name" value="IRON(3+)-HYDROXAMATE-BINDING PROTEIN FHUD"/>
    <property type="match status" value="1"/>
</dbReference>
<dbReference type="InterPro" id="IPR051313">
    <property type="entry name" value="Bact_iron-sidero_bind"/>
</dbReference>
<evidence type="ECO:0000256" key="4">
    <source>
        <dbReference type="ARBA" id="ARBA00022729"/>
    </source>
</evidence>
<dbReference type="Pfam" id="PF01497">
    <property type="entry name" value="Peripla_BP_2"/>
    <property type="match status" value="1"/>
</dbReference>
<keyword evidence="3" id="KW-0813">Transport</keyword>
<feature type="domain" description="Fe/B12 periplasmic-binding" evidence="6">
    <location>
        <begin position="50"/>
        <end position="315"/>
    </location>
</feature>
<protein>
    <submittedName>
        <fullName evidence="7">Iron complex transport system substrate-binding protein</fullName>
    </submittedName>
</protein>
<dbReference type="EMBL" id="JAFBBK010000001">
    <property type="protein sequence ID" value="MBM7415460.1"/>
    <property type="molecule type" value="Genomic_DNA"/>
</dbReference>
<comment type="subcellular location">
    <subcellularLocation>
        <location evidence="1">Cell envelope</location>
    </subcellularLocation>
</comment>
<feature type="signal peptide" evidence="5">
    <location>
        <begin position="1"/>
        <end position="23"/>
    </location>
</feature>
<evidence type="ECO:0000259" key="6">
    <source>
        <dbReference type="PROSITE" id="PS50983"/>
    </source>
</evidence>
<dbReference type="SUPFAM" id="SSF53807">
    <property type="entry name" value="Helical backbone' metal receptor"/>
    <property type="match status" value="1"/>
</dbReference>
<reference evidence="7 8" key="1">
    <citation type="submission" date="2021-01" db="EMBL/GenBank/DDBJ databases">
        <title>Genomics of switchgrass bacterial isolates.</title>
        <authorList>
            <person name="Shade A."/>
        </authorList>
    </citation>
    <scope>NUCLEOTIDE SEQUENCE [LARGE SCALE GENOMIC DNA]</scope>
    <source>
        <strain evidence="7 8">PvP111</strain>
    </source>
</reference>
<dbReference type="PROSITE" id="PS50983">
    <property type="entry name" value="FE_B12_PBP"/>
    <property type="match status" value="1"/>
</dbReference>
<dbReference type="InterPro" id="IPR002491">
    <property type="entry name" value="ABC_transptr_periplasmic_BD"/>
</dbReference>
<evidence type="ECO:0000313" key="8">
    <source>
        <dbReference type="Proteomes" id="UP000703038"/>
    </source>
</evidence>
<evidence type="ECO:0000256" key="3">
    <source>
        <dbReference type="ARBA" id="ARBA00022448"/>
    </source>
</evidence>
<sequence>MHYQSFTKLIALAGAVAVLTACSADVSAEDATGRTVDTSLGEIVVPDEIRSVVVIDGRRDLDIALSFGLPVVGMPVESEAPPEIPGPLTAPTRDLLSRGVAELFPRNSIDIEAVAAADPDLIIARDEVVEEIYDQLSAVAPVLPVGSTDSGVSWQDDVTRVGAALGREDTAATLLGEYSDRVDALRQRLAGPLGDTTVLSIATGDGGGISINRERITSLVLEDVGARFGQAWQSARPEAEFAAENIPVAADSDVLLAAITSSDDLRALESNRLWADLPAVRDGRVVRTDKFTNDGGPITAQWSLDLVEQMYGSAGQHLHYSASRWGGLASAAGASSSVTSLAALRRGSSAGNDAMRVRTGCEDGPVTRYF</sequence>
<evidence type="ECO:0000313" key="7">
    <source>
        <dbReference type="EMBL" id="MBM7415460.1"/>
    </source>
</evidence>
<gene>
    <name evidence="7" type="ORF">JOE42_002193</name>
</gene>
<evidence type="ECO:0000256" key="5">
    <source>
        <dbReference type="SAM" id="SignalP"/>
    </source>
</evidence>
<accession>A0ABS2KV19</accession>
<evidence type="ECO:0000256" key="2">
    <source>
        <dbReference type="ARBA" id="ARBA00008814"/>
    </source>
</evidence>
<evidence type="ECO:0000256" key="1">
    <source>
        <dbReference type="ARBA" id="ARBA00004196"/>
    </source>
</evidence>
<dbReference type="Proteomes" id="UP000703038">
    <property type="component" value="Unassembled WGS sequence"/>
</dbReference>
<organism evidence="7 8">
    <name type="scientific">Rhodococcoides corynebacterioides</name>
    <dbReference type="NCBI Taxonomy" id="53972"/>
    <lineage>
        <taxon>Bacteria</taxon>
        <taxon>Bacillati</taxon>
        <taxon>Actinomycetota</taxon>
        <taxon>Actinomycetes</taxon>
        <taxon>Mycobacteriales</taxon>
        <taxon>Nocardiaceae</taxon>
        <taxon>Rhodococcoides</taxon>
    </lineage>
</organism>
<name>A0ABS2KV19_9NOCA</name>
<proteinExistence type="inferred from homology"/>
<dbReference type="RefSeq" id="WP_204868503.1">
    <property type="nucleotide sequence ID" value="NZ_JAFBBK010000001.1"/>
</dbReference>
<comment type="similarity">
    <text evidence="2">Belongs to the bacterial solute-binding protein 8 family.</text>
</comment>
<dbReference type="PANTHER" id="PTHR30532">
    <property type="entry name" value="IRON III DICITRATE-BINDING PERIPLASMIC PROTEIN"/>
    <property type="match status" value="1"/>
</dbReference>